<evidence type="ECO:0000256" key="3">
    <source>
        <dbReference type="ARBA" id="ARBA00022475"/>
    </source>
</evidence>
<keyword evidence="10" id="KW-1185">Reference proteome</keyword>
<keyword evidence="6 8" id="KW-1133">Transmembrane helix</keyword>
<keyword evidence="4" id="KW-0997">Cell inner membrane</keyword>
<feature type="transmembrane region" description="Helical" evidence="8">
    <location>
        <begin position="99"/>
        <end position="122"/>
    </location>
</feature>
<keyword evidence="7 8" id="KW-0472">Membrane</keyword>
<gene>
    <name evidence="9" type="ORF">GGR17_003818</name>
</gene>
<feature type="transmembrane region" description="Helical" evidence="8">
    <location>
        <begin position="273"/>
        <end position="292"/>
    </location>
</feature>
<dbReference type="CDD" id="cd06579">
    <property type="entry name" value="TM_PBP1_transp_AraH_like"/>
    <property type="match status" value="1"/>
</dbReference>
<protein>
    <submittedName>
        <fullName evidence="9">Ribose transport system permease protein</fullName>
    </submittedName>
</protein>
<keyword evidence="2" id="KW-0813">Transport</keyword>
<dbReference type="PANTHER" id="PTHR32196">
    <property type="entry name" value="ABC TRANSPORTER PERMEASE PROTEIN YPHD-RELATED-RELATED"/>
    <property type="match status" value="1"/>
</dbReference>
<dbReference type="GO" id="GO:0005886">
    <property type="term" value="C:plasma membrane"/>
    <property type="evidence" value="ECO:0007669"/>
    <property type="project" value="UniProtKB-SubCell"/>
</dbReference>
<evidence type="ECO:0000256" key="5">
    <source>
        <dbReference type="ARBA" id="ARBA00022692"/>
    </source>
</evidence>
<feature type="transmembrane region" description="Helical" evidence="8">
    <location>
        <begin position="76"/>
        <end position="93"/>
    </location>
</feature>
<dbReference type="Proteomes" id="UP000585681">
    <property type="component" value="Unassembled WGS sequence"/>
</dbReference>
<name>A0A840CKE2_9RHOB</name>
<feature type="transmembrane region" description="Helical" evidence="8">
    <location>
        <begin position="41"/>
        <end position="64"/>
    </location>
</feature>
<dbReference type="PANTHER" id="PTHR32196:SF21">
    <property type="entry name" value="ABC TRANSPORTER PERMEASE PROTEIN YPHD-RELATED"/>
    <property type="match status" value="1"/>
</dbReference>
<keyword evidence="3" id="KW-1003">Cell membrane</keyword>
<accession>A0A840CKE2</accession>
<dbReference type="EMBL" id="JACIEQ010000016">
    <property type="protein sequence ID" value="MBB4023978.1"/>
    <property type="molecule type" value="Genomic_DNA"/>
</dbReference>
<evidence type="ECO:0000256" key="7">
    <source>
        <dbReference type="ARBA" id="ARBA00023136"/>
    </source>
</evidence>
<evidence type="ECO:0000256" key="1">
    <source>
        <dbReference type="ARBA" id="ARBA00004651"/>
    </source>
</evidence>
<evidence type="ECO:0000256" key="2">
    <source>
        <dbReference type="ARBA" id="ARBA00022448"/>
    </source>
</evidence>
<organism evidence="9 10">
    <name type="scientific">Actibacterium naphthalenivorans</name>
    <dbReference type="NCBI Taxonomy" id="1614693"/>
    <lineage>
        <taxon>Bacteria</taxon>
        <taxon>Pseudomonadati</taxon>
        <taxon>Pseudomonadota</taxon>
        <taxon>Alphaproteobacteria</taxon>
        <taxon>Rhodobacterales</taxon>
        <taxon>Roseobacteraceae</taxon>
        <taxon>Actibacterium</taxon>
    </lineage>
</organism>
<sequence length="319" mass="32661">MTTMQMTRSFFLNSAVVGLVMIALLLAGFSAASPQMLTKGNIYNILVQSSYLMIFASAQSMVLLTRGYDLSLGNTVSLVSVITAMVLVSPWGQAAGAPILLAALCGLGAAVLIGGLNGTLVAATGLNPFIVTLGTMYIVQALGSTVSGGFPVSGVPAQFMALSRLDVLGVPVQIWTLGLATLALHMLLKWSVYGRSLYLVGANPTAATTAGVKTRMVTAMAYVCCSAFAGLGAILLTARTGSGEPTLGANLTLEAIAAAVVGGISTQGGRGGAVAPLIGAVLITLLSNGMDLVQIDGYVQQICLGMIILIALTLDRFRR</sequence>
<dbReference type="AlphaFoldDB" id="A0A840CKE2"/>
<feature type="transmembrane region" description="Helical" evidence="8">
    <location>
        <begin position="247"/>
        <end position="266"/>
    </location>
</feature>
<reference evidence="9" key="1">
    <citation type="submission" date="2020-08" db="EMBL/GenBank/DDBJ databases">
        <title>Genomic Encyclopedia of Type Strains, Phase IV (KMG-IV): sequencing the most valuable type-strain genomes for metagenomic binning, comparative biology and taxonomic classification.</title>
        <authorList>
            <person name="Goeker M."/>
        </authorList>
    </citation>
    <scope>NUCLEOTIDE SEQUENCE [LARGE SCALE GENOMIC DNA]</scope>
    <source>
        <strain evidence="9">DSM 105040</strain>
    </source>
</reference>
<evidence type="ECO:0000256" key="6">
    <source>
        <dbReference type="ARBA" id="ARBA00022989"/>
    </source>
</evidence>
<dbReference type="RefSeq" id="WP_054539463.1">
    <property type="nucleotide sequence ID" value="NZ_JACIEQ010000016.1"/>
</dbReference>
<comment type="caution">
    <text evidence="9">The sequence shown here is derived from an EMBL/GenBank/DDBJ whole genome shotgun (WGS) entry which is preliminary data.</text>
</comment>
<feature type="transmembrane region" description="Helical" evidence="8">
    <location>
        <begin position="129"/>
        <end position="150"/>
    </location>
</feature>
<evidence type="ECO:0000256" key="8">
    <source>
        <dbReference type="SAM" id="Phobius"/>
    </source>
</evidence>
<keyword evidence="5 8" id="KW-0812">Transmembrane</keyword>
<evidence type="ECO:0000256" key="4">
    <source>
        <dbReference type="ARBA" id="ARBA00022519"/>
    </source>
</evidence>
<proteinExistence type="predicted"/>
<feature type="transmembrane region" description="Helical" evidence="8">
    <location>
        <begin position="219"/>
        <end position="241"/>
    </location>
</feature>
<dbReference type="Pfam" id="PF02653">
    <property type="entry name" value="BPD_transp_2"/>
    <property type="match status" value="1"/>
</dbReference>
<dbReference type="GO" id="GO:0022857">
    <property type="term" value="F:transmembrane transporter activity"/>
    <property type="evidence" value="ECO:0007669"/>
    <property type="project" value="InterPro"/>
</dbReference>
<evidence type="ECO:0000313" key="9">
    <source>
        <dbReference type="EMBL" id="MBB4023978.1"/>
    </source>
</evidence>
<comment type="subcellular location">
    <subcellularLocation>
        <location evidence="1">Cell membrane</location>
        <topology evidence="1">Multi-pass membrane protein</topology>
    </subcellularLocation>
</comment>
<evidence type="ECO:0000313" key="10">
    <source>
        <dbReference type="Proteomes" id="UP000585681"/>
    </source>
</evidence>
<dbReference type="InterPro" id="IPR001851">
    <property type="entry name" value="ABC_transp_permease"/>
</dbReference>
<feature type="transmembrane region" description="Helical" evidence="8">
    <location>
        <begin position="298"/>
        <end position="314"/>
    </location>
</feature>
<feature type="transmembrane region" description="Helical" evidence="8">
    <location>
        <begin position="170"/>
        <end position="188"/>
    </location>
</feature>